<organism evidence="1 2">
    <name type="scientific">Chitinophaga varians</name>
    <dbReference type="NCBI Taxonomy" id="2202339"/>
    <lineage>
        <taxon>Bacteria</taxon>
        <taxon>Pseudomonadati</taxon>
        <taxon>Bacteroidota</taxon>
        <taxon>Chitinophagia</taxon>
        <taxon>Chitinophagales</taxon>
        <taxon>Chitinophagaceae</taxon>
        <taxon>Chitinophaga</taxon>
    </lineage>
</organism>
<dbReference type="Proteomes" id="UP000570474">
    <property type="component" value="Unassembled WGS sequence"/>
</dbReference>
<keyword evidence="2" id="KW-1185">Reference proteome</keyword>
<dbReference type="GO" id="GO:0016747">
    <property type="term" value="F:acyltransferase activity, transferring groups other than amino-acyl groups"/>
    <property type="evidence" value="ECO:0007669"/>
    <property type="project" value="TreeGrafter"/>
</dbReference>
<dbReference type="PANTHER" id="PTHR48098:SF1">
    <property type="entry name" value="DIACYLGLYCEROL ACYLTRANSFERASE_MYCOLYLTRANSFERASE AG85A"/>
    <property type="match status" value="1"/>
</dbReference>
<protein>
    <submittedName>
        <fullName evidence="1">Esterase family protein</fullName>
    </submittedName>
</protein>
<dbReference type="Pfam" id="PF00756">
    <property type="entry name" value="Esterase"/>
    <property type="match status" value="1"/>
</dbReference>
<dbReference type="InterPro" id="IPR029058">
    <property type="entry name" value="AB_hydrolase_fold"/>
</dbReference>
<dbReference type="EMBL" id="JABAIA010000003">
    <property type="protein sequence ID" value="NLR68113.1"/>
    <property type="molecule type" value="Genomic_DNA"/>
</dbReference>
<dbReference type="Gene3D" id="3.40.50.1820">
    <property type="entry name" value="alpha/beta hydrolase"/>
    <property type="match status" value="1"/>
</dbReference>
<evidence type="ECO:0000313" key="1">
    <source>
        <dbReference type="EMBL" id="NLR68113.1"/>
    </source>
</evidence>
<dbReference type="InterPro" id="IPR000801">
    <property type="entry name" value="Esterase-like"/>
</dbReference>
<reference evidence="1 2" key="1">
    <citation type="submission" date="2020-04" db="EMBL/GenBank/DDBJ databases">
        <authorList>
            <person name="Yin C."/>
        </authorList>
    </citation>
    <scope>NUCLEOTIDE SEQUENCE [LARGE SCALE GENOMIC DNA]</scope>
    <source>
        <strain evidence="1 2">Ae27</strain>
    </source>
</reference>
<dbReference type="InterPro" id="IPR050583">
    <property type="entry name" value="Mycobacterial_A85_antigen"/>
</dbReference>
<comment type="caution">
    <text evidence="1">The sequence shown here is derived from an EMBL/GenBank/DDBJ whole genome shotgun (WGS) entry which is preliminary data.</text>
</comment>
<dbReference type="AlphaFoldDB" id="A0A847RYE1"/>
<sequence>MKQSIIALWLALVLMPVVYVKAATVDTLAVFSNAMGKPVRTLVVVPATSKTGQRFPTVYVLHGYSGNPDRTLKADIPSLPQMADQYGILFVIPDGGFDSWYINSPVKKDSQYETFVGGELVNYVDQHYPTIATRDQRGLMGWSMGGHGALYVGLKHAGSFGALGSMCGAVDFKPFVMDFGIDKLVGADSTKWKYYNVLDNARYFVFSQQQLMITCGTADPFLAYNRRLHEYLDKHHVAHTYMETEGAHDHAYWSKAAKYQVLWFNLFFTAPR</sequence>
<dbReference type="SUPFAM" id="SSF53474">
    <property type="entry name" value="alpha/beta-Hydrolases"/>
    <property type="match status" value="1"/>
</dbReference>
<gene>
    <name evidence="1" type="ORF">HGH92_27655</name>
</gene>
<dbReference type="PANTHER" id="PTHR48098">
    <property type="entry name" value="ENTEROCHELIN ESTERASE-RELATED"/>
    <property type="match status" value="1"/>
</dbReference>
<accession>A0A847RYE1</accession>
<proteinExistence type="predicted"/>
<evidence type="ECO:0000313" key="2">
    <source>
        <dbReference type="Proteomes" id="UP000570474"/>
    </source>
</evidence>
<name>A0A847RYE1_9BACT</name>
<dbReference type="RefSeq" id="WP_168874048.1">
    <property type="nucleotide sequence ID" value="NZ_JABAIA010000003.1"/>
</dbReference>